<sequence>MHSEGPLKKKYDRKCVPVRRVSSWEREQIEKRQRHLKNFKGVKWQKLNREDELRRAKAAADGIRYVRLSSVRSASIAPNKVSRVAARRTRGVRFTARKKNPHKPRGHLTHQPTKTLTHNEIAHSTYRPAPKRYRFRREPPPPTPITLENLKKFRMDEKKKRKDDDDAKFEKRIFAQIFKTIENDPTSKVLRKQVRCIEQLREKSPPRQTDSTLDRAEKQLFQLIKDHGYPSDIKLQSRTVQRLHAGPTLPAPATAGEDASERSKPAQPEQRREAAGPSPAPAPADKDASEGSEPAEREHGRARETAGHSPAPIPADEDIRERSKPIKAEHGERLEIRREDTSLNVGTRHKHFPKVEASALSLGGLYDIPSPPRHARQPFPAPKPDHILKQEDKRSTTPLEATTRHEPPPNSQASASSIGDSLDPPSPPRHATRPVPELNPDPIQKKGSKLSVEPIEPGTRHKPPPKSQAPASSVGDPLGPPSPVRHARQSAPASNPSQVYQQENKRPWIPLDANTGAQYHAAEIFPSDRFDPTPPSHRHRQTIPAPKLPQGQRQETKQPDAPFDAGTRHRPPPKSVESAYSIGNPVDAPSPQLARQPMPALKPFYLHRQENARPSTAPEASAPVHKRPQSNVSTSLVGSAFDLATQPPQRPQVPAGPSPSPRHRQPVLASRPSKLQQQQTARPSRAPEASARVRKRPQSNASTPSSIGSRFNSPSQPPRRSQAPSPSSRARQPTPLSRPSQLNPQETVRPRTARESSAPTNKRPRSSASVSSRTSTFAVLPQPSRGRQRARSTTPPPPKRRRRRRDDDSGATPQSRNRYPSSDSPSPPPPRAPGIPPRPRFKAMTSITDKEDKASRAIMHPASKPLAKLNDAAKVTTDFETLGKTQRVHPSFEKAKVNANNKHVRHINRTNGRRREVVEEPRSLWDSVGMPPGGPGVGVAGQGGGAGAGQPQAGAAGSVRGGVMANSGVARRREMIELIDAEFGPGGGEEGGGAL</sequence>
<organism evidence="2">
    <name type="scientific">Pseudogymnoascus destructans</name>
    <dbReference type="NCBI Taxonomy" id="655981"/>
    <lineage>
        <taxon>Eukaryota</taxon>
        <taxon>Fungi</taxon>
        <taxon>Dikarya</taxon>
        <taxon>Ascomycota</taxon>
        <taxon>Pezizomycotina</taxon>
        <taxon>Leotiomycetes</taxon>
        <taxon>Thelebolales</taxon>
        <taxon>Thelebolaceae</taxon>
        <taxon>Pseudogymnoascus</taxon>
    </lineage>
</organism>
<feature type="region of interest" description="Disordered" evidence="1">
    <location>
        <begin position="941"/>
        <end position="960"/>
    </location>
</feature>
<dbReference type="VEuPathDB" id="FungiDB:GMDG_01150"/>
<feature type="compositionally biased region" description="Low complexity" evidence="1">
    <location>
        <begin position="246"/>
        <end position="256"/>
    </location>
</feature>
<feature type="compositionally biased region" description="Basic and acidic residues" evidence="1">
    <location>
        <begin position="259"/>
        <end position="274"/>
    </location>
</feature>
<feature type="compositionally biased region" description="Low complexity" evidence="1">
    <location>
        <begin position="766"/>
        <end position="779"/>
    </location>
</feature>
<protein>
    <submittedName>
        <fullName evidence="2">Uncharacterized protein</fullName>
    </submittedName>
</protein>
<feature type="region of interest" description="Disordered" evidence="1">
    <location>
        <begin position="246"/>
        <end position="855"/>
    </location>
</feature>
<feature type="compositionally biased region" description="Polar residues" evidence="1">
    <location>
        <begin position="491"/>
        <end position="502"/>
    </location>
</feature>
<dbReference type="VEuPathDB" id="FungiDB:GMDG_01149"/>
<dbReference type="OrthoDB" id="3440464at2759"/>
<reference evidence="2" key="1">
    <citation type="submission" date="2016-03" db="EMBL/GenBank/DDBJ databases">
        <title>Updated assembly of Pseudogymnoascus destructans, the fungus causing white-nose syndrome of bats.</title>
        <authorList>
            <person name="Palmer J.M."/>
            <person name="Drees K.P."/>
            <person name="Foster J.T."/>
            <person name="Lindner D.L."/>
        </authorList>
    </citation>
    <scope>NUCLEOTIDE SEQUENCE [LARGE SCALE GENOMIC DNA]</scope>
    <source>
        <strain evidence="2">20631-21</strain>
    </source>
</reference>
<gene>
    <name evidence="2" type="ORF">VC83_02689</name>
</gene>
<feature type="compositionally biased region" description="Low complexity" evidence="1">
    <location>
        <begin position="815"/>
        <end position="824"/>
    </location>
</feature>
<feature type="compositionally biased region" description="Basic and acidic residues" evidence="1">
    <location>
        <begin position="317"/>
        <end position="341"/>
    </location>
</feature>
<dbReference type="GeneID" id="36285768"/>
<feature type="compositionally biased region" description="Low complexity" evidence="1">
    <location>
        <begin position="681"/>
        <end position="690"/>
    </location>
</feature>
<dbReference type="Proteomes" id="UP000077154">
    <property type="component" value="Unassembled WGS sequence"/>
</dbReference>
<feature type="compositionally biased region" description="Basic and acidic residues" evidence="1">
    <location>
        <begin position="284"/>
        <end position="306"/>
    </location>
</feature>
<feature type="compositionally biased region" description="Pro residues" evidence="1">
    <location>
        <begin position="825"/>
        <end position="838"/>
    </location>
</feature>
<proteinExistence type="predicted"/>
<feature type="compositionally biased region" description="Pro residues" evidence="1">
    <location>
        <begin position="648"/>
        <end position="660"/>
    </location>
</feature>
<dbReference type="RefSeq" id="XP_024326462.1">
    <property type="nucleotide sequence ID" value="XM_024466345.1"/>
</dbReference>
<evidence type="ECO:0000256" key="1">
    <source>
        <dbReference type="SAM" id="MobiDB-lite"/>
    </source>
</evidence>
<feature type="compositionally biased region" description="Polar residues" evidence="1">
    <location>
        <begin position="734"/>
        <end position="746"/>
    </location>
</feature>
<feature type="compositionally biased region" description="Polar residues" evidence="1">
    <location>
        <begin position="698"/>
        <end position="712"/>
    </location>
</feature>
<feature type="compositionally biased region" description="Low complexity" evidence="1">
    <location>
        <begin position="718"/>
        <end position="733"/>
    </location>
</feature>
<dbReference type="AlphaFoldDB" id="A0A177AGE6"/>
<name>A0A177AGE6_9PEZI</name>
<accession>A0A177AGE6</accession>
<feature type="compositionally biased region" description="Basic and acidic residues" evidence="1">
    <location>
        <begin position="383"/>
        <end position="395"/>
    </location>
</feature>
<evidence type="ECO:0000313" key="2">
    <source>
        <dbReference type="EMBL" id="OAF61185.1"/>
    </source>
</evidence>
<dbReference type="EMBL" id="KV441390">
    <property type="protein sequence ID" value="OAF61185.1"/>
    <property type="molecule type" value="Genomic_DNA"/>
</dbReference>